<reference evidence="2 3" key="1">
    <citation type="submission" date="2022-06" db="EMBL/GenBank/DDBJ databases">
        <title>Paraconexibacter antarcticus.</title>
        <authorList>
            <person name="Kim C.S."/>
        </authorList>
    </citation>
    <scope>NUCLEOTIDE SEQUENCE [LARGE SCALE GENOMIC DNA]</scope>
    <source>
        <strain evidence="2 3">02-257</strain>
    </source>
</reference>
<name>A0ABY5DWF7_9ACTN</name>
<organism evidence="2 3">
    <name type="scientific">Paraconexibacter antarcticus</name>
    <dbReference type="NCBI Taxonomy" id="2949664"/>
    <lineage>
        <taxon>Bacteria</taxon>
        <taxon>Bacillati</taxon>
        <taxon>Actinomycetota</taxon>
        <taxon>Thermoleophilia</taxon>
        <taxon>Solirubrobacterales</taxon>
        <taxon>Paraconexibacteraceae</taxon>
        <taxon>Paraconexibacter</taxon>
    </lineage>
</organism>
<dbReference type="EMBL" id="CP098502">
    <property type="protein sequence ID" value="UTI66338.1"/>
    <property type="molecule type" value="Genomic_DNA"/>
</dbReference>
<feature type="chain" id="PRO_5045110691" evidence="1">
    <location>
        <begin position="27"/>
        <end position="265"/>
    </location>
</feature>
<proteinExistence type="predicted"/>
<evidence type="ECO:0000313" key="2">
    <source>
        <dbReference type="EMBL" id="UTI66338.1"/>
    </source>
</evidence>
<dbReference type="RefSeq" id="WP_254573009.1">
    <property type="nucleotide sequence ID" value="NZ_CP098502.1"/>
</dbReference>
<dbReference type="Gene3D" id="2.60.120.380">
    <property type="match status" value="1"/>
</dbReference>
<sequence>MRHPSRLLPAAVAVAAIAASALPASASASADMMGADDSIATAFGPLVPGTLYSGAFRSDADTDYLAFDVAKAGDPVHFDVANLTPSCPSPDANGCPVYATLIDAGGQQVGGEGSGAGTGAVTVDAHTDVIDWTFGGPGRFYVAMDSGVAGTSYSIRLKPPAAVAPVVKLLRTTLLAHGRGVKARLGLGTPLRSAKLTLKTRTGAILGVTRLAATPAGTRTVTVRLSATGLRRLAKKRSLAVTLRVAATPVSGTPLTVTKALRLRR</sequence>
<dbReference type="Proteomes" id="UP001056035">
    <property type="component" value="Chromosome"/>
</dbReference>
<keyword evidence="1" id="KW-0732">Signal</keyword>
<feature type="signal peptide" evidence="1">
    <location>
        <begin position="1"/>
        <end position="26"/>
    </location>
</feature>
<evidence type="ECO:0000313" key="3">
    <source>
        <dbReference type="Proteomes" id="UP001056035"/>
    </source>
</evidence>
<gene>
    <name evidence="2" type="ORF">NBH00_09040</name>
</gene>
<keyword evidence="3" id="KW-1185">Reference proteome</keyword>
<accession>A0ABY5DWF7</accession>
<evidence type="ECO:0000256" key="1">
    <source>
        <dbReference type="SAM" id="SignalP"/>
    </source>
</evidence>
<protein>
    <submittedName>
        <fullName evidence="2">Uncharacterized protein</fullName>
    </submittedName>
</protein>